<sequence>TTTFSATYTITQSDIDAGVVVNQATAEGSDPEGNPVIDFSGTDIDNDEPTITVIESTIPLAEDDSVTTGMKQPVIISILDNDEANDVGFDYSSIEIISYPIHGTITIMPDGTVLYEPRLDVKYSGTDAFTYRVQDGNGKWTNVATVTITIPGLFIPNVITPNGDTKNDTFEIIGLQSYTSAEVLIYNRWGNEVYRNSKYDNTFNGEGLNEGTYYYLVKLTNVNGGVETYQGWIFIKR</sequence>
<dbReference type="Pfam" id="PF24346">
    <property type="entry name" value="DUF7507"/>
    <property type="match status" value="1"/>
</dbReference>
<evidence type="ECO:0000313" key="2">
    <source>
        <dbReference type="EMBL" id="EID73711.1"/>
    </source>
</evidence>
<dbReference type="Pfam" id="PF17963">
    <property type="entry name" value="Big_9"/>
    <property type="match status" value="1"/>
</dbReference>
<dbReference type="EMBL" id="AJJU01000018">
    <property type="protein sequence ID" value="EID73711.1"/>
    <property type="molecule type" value="Genomic_DNA"/>
</dbReference>
<accession>I0WBE5</accession>
<dbReference type="AlphaFoldDB" id="I0WBE5"/>
<evidence type="ECO:0000259" key="1">
    <source>
        <dbReference type="Pfam" id="PF24346"/>
    </source>
</evidence>
<dbReference type="InterPro" id="IPR026341">
    <property type="entry name" value="T9SS_type_B"/>
</dbReference>
<comment type="caution">
    <text evidence="2">The sequence shown here is derived from an EMBL/GenBank/DDBJ whole genome shotgun (WGS) entry which is preliminary data.</text>
</comment>
<feature type="domain" description="DUF7507" evidence="1">
    <location>
        <begin position="1"/>
        <end position="37"/>
    </location>
</feature>
<keyword evidence="3" id="KW-1185">Reference proteome</keyword>
<evidence type="ECO:0000313" key="3">
    <source>
        <dbReference type="Proteomes" id="UP000005938"/>
    </source>
</evidence>
<dbReference type="STRING" id="946077.W5A_10360"/>
<proteinExistence type="predicted"/>
<name>I0WBE5_9FLAO</name>
<feature type="non-terminal residue" evidence="2">
    <location>
        <position position="1"/>
    </location>
</feature>
<dbReference type="PATRIC" id="fig|946077.3.peg.2091"/>
<organism evidence="2 3">
    <name type="scientific">Imtechella halotolerans K1</name>
    <dbReference type="NCBI Taxonomy" id="946077"/>
    <lineage>
        <taxon>Bacteria</taxon>
        <taxon>Pseudomonadati</taxon>
        <taxon>Bacteroidota</taxon>
        <taxon>Flavobacteriia</taxon>
        <taxon>Flavobacteriales</taxon>
        <taxon>Flavobacteriaceae</taxon>
        <taxon>Imtechella</taxon>
    </lineage>
</organism>
<dbReference type="eggNOG" id="COG3291">
    <property type="taxonomic scope" value="Bacteria"/>
</dbReference>
<reference evidence="2 3" key="1">
    <citation type="journal article" date="2012" name="J. Bacteriol.">
        <title>Genome Sequence of the Halotolerant Bacterium Imtechella halotolerans K1T.</title>
        <authorList>
            <person name="Kumar S."/>
            <person name="Vikram S."/>
            <person name="Subramanian S."/>
            <person name="Raghava G.P."/>
            <person name="Pinnaka A.K."/>
        </authorList>
    </citation>
    <scope>NUCLEOTIDE SEQUENCE [LARGE SCALE GENOMIC DNA]</scope>
    <source>
        <strain evidence="2 3">K1</strain>
    </source>
</reference>
<dbReference type="OrthoDB" id="9805017at2"/>
<dbReference type="NCBIfam" id="TIGR04131">
    <property type="entry name" value="Bac_Flav_CTERM"/>
    <property type="match status" value="1"/>
</dbReference>
<protein>
    <recommendedName>
        <fullName evidence="1">DUF7507 domain-containing protein</fullName>
    </recommendedName>
</protein>
<dbReference type="InterPro" id="IPR055354">
    <property type="entry name" value="DUF7507"/>
</dbReference>
<gene>
    <name evidence="2" type="ORF">W5A_10360</name>
</gene>
<dbReference type="Gene3D" id="2.60.40.3440">
    <property type="match status" value="1"/>
</dbReference>
<dbReference type="Pfam" id="PF13585">
    <property type="entry name" value="CHU_C"/>
    <property type="match status" value="1"/>
</dbReference>
<dbReference type="Proteomes" id="UP000005938">
    <property type="component" value="Unassembled WGS sequence"/>
</dbReference>
<dbReference type="RefSeq" id="WP_008240238.1">
    <property type="nucleotide sequence ID" value="NZ_AJJU01000018.1"/>
</dbReference>